<evidence type="ECO:0000313" key="1">
    <source>
        <dbReference type="EMBL" id="MFC5065178.1"/>
    </source>
</evidence>
<gene>
    <name evidence="1" type="ORF">ACFPBZ_23385</name>
</gene>
<keyword evidence="2" id="KW-1185">Reference proteome</keyword>
<dbReference type="SUPFAM" id="SSF57938">
    <property type="entry name" value="DnaJ/Hsp40 cysteine-rich domain"/>
    <property type="match status" value="1"/>
</dbReference>
<dbReference type="InterPro" id="IPR036410">
    <property type="entry name" value="HSP_DnaJ_Cys-rich_dom_sf"/>
</dbReference>
<reference evidence="2" key="1">
    <citation type="journal article" date="2019" name="Int. J. Syst. Evol. Microbiol.">
        <title>The Global Catalogue of Microorganisms (GCM) 10K type strain sequencing project: providing services to taxonomists for standard genome sequencing and annotation.</title>
        <authorList>
            <consortium name="The Broad Institute Genomics Platform"/>
            <consortium name="The Broad Institute Genome Sequencing Center for Infectious Disease"/>
            <person name="Wu L."/>
            <person name="Ma J."/>
        </authorList>
    </citation>
    <scope>NUCLEOTIDE SEQUENCE [LARGE SCALE GENOMIC DNA]</scope>
    <source>
        <strain evidence="2">CGMCC 4.7093</strain>
    </source>
</reference>
<name>A0ABV9YUN1_9PSEU</name>
<comment type="caution">
    <text evidence="1">The sequence shown here is derived from an EMBL/GenBank/DDBJ whole genome shotgun (WGS) entry which is preliminary data.</text>
</comment>
<dbReference type="EMBL" id="JBHSIV010000032">
    <property type="protein sequence ID" value="MFC5065178.1"/>
    <property type="molecule type" value="Genomic_DNA"/>
</dbReference>
<proteinExistence type="predicted"/>
<organism evidence="1 2">
    <name type="scientific">Actinomycetospora atypica</name>
    <dbReference type="NCBI Taxonomy" id="1290095"/>
    <lineage>
        <taxon>Bacteria</taxon>
        <taxon>Bacillati</taxon>
        <taxon>Actinomycetota</taxon>
        <taxon>Actinomycetes</taxon>
        <taxon>Pseudonocardiales</taxon>
        <taxon>Pseudonocardiaceae</taxon>
        <taxon>Actinomycetospora</taxon>
    </lineage>
</organism>
<sequence length="101" mass="11140">MCIRLANDLFLHDDLRAHRRGWTVEPIRNGTGRRYRDPRWDRLSECSCCVGAGYRGIETCPSCAGRGVVDALAAPTEPVPAEQSPLKVVAERLDLPPGAPR</sequence>
<dbReference type="Proteomes" id="UP001595947">
    <property type="component" value="Unassembled WGS sequence"/>
</dbReference>
<protein>
    <submittedName>
        <fullName evidence="1">Uncharacterized protein</fullName>
    </submittedName>
</protein>
<dbReference type="RefSeq" id="WP_378038513.1">
    <property type="nucleotide sequence ID" value="NZ_JBHSIV010000032.1"/>
</dbReference>
<accession>A0ABV9YUN1</accession>
<evidence type="ECO:0000313" key="2">
    <source>
        <dbReference type="Proteomes" id="UP001595947"/>
    </source>
</evidence>